<accession>A0AAN8VBF9</accession>
<dbReference type="AlphaFoldDB" id="A0AAN8VBF9"/>
<dbReference type="Pfam" id="PF08787">
    <property type="entry name" value="Alginate_lyase2"/>
    <property type="match status" value="1"/>
</dbReference>
<dbReference type="Proteomes" id="UP001370490">
    <property type="component" value="Unassembled WGS sequence"/>
</dbReference>
<keyword evidence="4" id="KW-1185">Reference proteome</keyword>
<protein>
    <submittedName>
        <fullName evidence="3">Alginate lyase 2</fullName>
    </submittedName>
</protein>
<sequence length="211" mass="24499">MSCLHLCLCFLQLICYQASAQTDPTKGFTEQPLDQSNFVIQKPYDKSQDQRYSFVDGVHKLWVYSTDKPHTPTSNTEPRTEIRIRGYDYNSGVWQFEGMGYVPSGTSGVCIMQVFGASPQATTLQVRVYNGKLMYYRSVELESNIYDRWFKLNVIHDVEASKVQIYIDGVHRYEAPGRDGDSHYFKCGVYAQNNDSYYMESRWKNIRILKK</sequence>
<keyword evidence="3" id="KW-0456">Lyase</keyword>
<dbReference type="EMBL" id="JBAMMX010000017">
    <property type="protein sequence ID" value="KAK6924192.1"/>
    <property type="molecule type" value="Genomic_DNA"/>
</dbReference>
<dbReference type="PANTHER" id="PTHR33681:SF4">
    <property type="entry name" value="OS12G0171100 PROTEIN"/>
    <property type="match status" value="1"/>
</dbReference>
<dbReference type="SUPFAM" id="SSF49899">
    <property type="entry name" value="Concanavalin A-like lectins/glucanases"/>
    <property type="match status" value="1"/>
</dbReference>
<feature type="signal peptide" evidence="1">
    <location>
        <begin position="1"/>
        <end position="20"/>
    </location>
</feature>
<keyword evidence="1" id="KW-0732">Signal</keyword>
<dbReference type="Gene3D" id="2.60.120.200">
    <property type="match status" value="1"/>
</dbReference>
<evidence type="ECO:0000313" key="4">
    <source>
        <dbReference type="Proteomes" id="UP001370490"/>
    </source>
</evidence>
<evidence type="ECO:0000313" key="3">
    <source>
        <dbReference type="EMBL" id="KAK6924192.1"/>
    </source>
</evidence>
<evidence type="ECO:0000256" key="1">
    <source>
        <dbReference type="SAM" id="SignalP"/>
    </source>
</evidence>
<dbReference type="PANTHER" id="PTHR33681">
    <property type="entry name" value="BINDING PROTEIN, PUTATIVE, EXPRESSED-RELATED"/>
    <property type="match status" value="1"/>
</dbReference>
<name>A0AAN8VBF9_9MAGN</name>
<evidence type="ECO:0000259" key="2">
    <source>
        <dbReference type="Pfam" id="PF08787"/>
    </source>
</evidence>
<organism evidence="3 4">
    <name type="scientific">Dillenia turbinata</name>
    <dbReference type="NCBI Taxonomy" id="194707"/>
    <lineage>
        <taxon>Eukaryota</taxon>
        <taxon>Viridiplantae</taxon>
        <taxon>Streptophyta</taxon>
        <taxon>Embryophyta</taxon>
        <taxon>Tracheophyta</taxon>
        <taxon>Spermatophyta</taxon>
        <taxon>Magnoliopsida</taxon>
        <taxon>eudicotyledons</taxon>
        <taxon>Gunneridae</taxon>
        <taxon>Pentapetalae</taxon>
        <taxon>Dilleniales</taxon>
        <taxon>Dilleniaceae</taxon>
        <taxon>Dillenia</taxon>
    </lineage>
</organism>
<feature type="domain" description="Alginate lyase 2" evidence="2">
    <location>
        <begin position="34"/>
        <end position="208"/>
    </location>
</feature>
<gene>
    <name evidence="3" type="ORF">RJ641_010392</name>
</gene>
<dbReference type="InterPro" id="IPR013320">
    <property type="entry name" value="ConA-like_dom_sf"/>
</dbReference>
<dbReference type="InterPro" id="IPR014895">
    <property type="entry name" value="Alginate_lyase_2"/>
</dbReference>
<dbReference type="GO" id="GO:0016829">
    <property type="term" value="F:lyase activity"/>
    <property type="evidence" value="ECO:0007669"/>
    <property type="project" value="UniProtKB-KW"/>
</dbReference>
<proteinExistence type="predicted"/>
<comment type="caution">
    <text evidence="3">The sequence shown here is derived from an EMBL/GenBank/DDBJ whole genome shotgun (WGS) entry which is preliminary data.</text>
</comment>
<feature type="chain" id="PRO_5042997536" evidence="1">
    <location>
        <begin position="21"/>
        <end position="211"/>
    </location>
</feature>
<reference evidence="3 4" key="1">
    <citation type="submission" date="2023-12" db="EMBL/GenBank/DDBJ databases">
        <title>A high-quality genome assembly for Dillenia turbinata (Dilleniales).</title>
        <authorList>
            <person name="Chanderbali A."/>
        </authorList>
    </citation>
    <scope>NUCLEOTIDE SEQUENCE [LARGE SCALE GENOMIC DNA]</scope>
    <source>
        <strain evidence="3">LSX21</strain>
        <tissue evidence="3">Leaf</tissue>
    </source>
</reference>